<dbReference type="EMBL" id="CAJNYV010003083">
    <property type="protein sequence ID" value="CAF3533744.1"/>
    <property type="molecule type" value="Genomic_DNA"/>
</dbReference>
<dbReference type="GO" id="GO:0031267">
    <property type="term" value="F:small GTPase binding"/>
    <property type="evidence" value="ECO:0007669"/>
    <property type="project" value="TreeGrafter"/>
</dbReference>
<organism evidence="4 12">
    <name type="scientific">Rotaria socialis</name>
    <dbReference type="NCBI Taxonomy" id="392032"/>
    <lineage>
        <taxon>Eukaryota</taxon>
        <taxon>Metazoa</taxon>
        <taxon>Spiralia</taxon>
        <taxon>Gnathifera</taxon>
        <taxon>Rotifera</taxon>
        <taxon>Eurotatoria</taxon>
        <taxon>Bdelloidea</taxon>
        <taxon>Philodinida</taxon>
        <taxon>Philodinidae</taxon>
        <taxon>Rotaria</taxon>
    </lineage>
</organism>
<dbReference type="GO" id="GO:0005634">
    <property type="term" value="C:nucleus"/>
    <property type="evidence" value="ECO:0007669"/>
    <property type="project" value="TreeGrafter"/>
</dbReference>
<dbReference type="Proteomes" id="UP000663872">
    <property type="component" value="Unassembled WGS sequence"/>
</dbReference>
<evidence type="ECO:0000313" key="6">
    <source>
        <dbReference type="EMBL" id="CAF3533744.1"/>
    </source>
</evidence>
<dbReference type="Proteomes" id="UP000663851">
    <property type="component" value="Unassembled WGS sequence"/>
</dbReference>
<name>A0A817NIC1_9BILA</name>
<dbReference type="SMART" id="SM00368">
    <property type="entry name" value="LRR_RI"/>
    <property type="match status" value="4"/>
</dbReference>
<evidence type="ECO:0000313" key="7">
    <source>
        <dbReference type="EMBL" id="CAF3573859.1"/>
    </source>
</evidence>
<keyword evidence="13" id="KW-1185">Reference proteome</keyword>
<accession>A0A817NIC1</accession>
<dbReference type="Proteomes" id="UP000663873">
    <property type="component" value="Unassembled WGS sequence"/>
</dbReference>
<gene>
    <name evidence="7" type="ORF">GRG538_LOCUS21364</name>
    <name evidence="9" type="ORF">HFQ381_LOCUS22623</name>
    <name evidence="6" type="ORF">KIK155_LOCUS17593</name>
    <name evidence="5" type="ORF">LUA448_LOCUS9799</name>
    <name evidence="10" type="ORF">QYT958_LOCUS10558</name>
    <name evidence="4" type="ORF">TIS948_LOCUS7499</name>
    <name evidence="11" type="ORF">TOA249_LOCUS23085</name>
    <name evidence="8" type="ORF">UJA718_LOCUS13922</name>
</gene>
<evidence type="ECO:0000313" key="12">
    <source>
        <dbReference type="Proteomes" id="UP000663825"/>
    </source>
</evidence>
<evidence type="ECO:0000313" key="8">
    <source>
        <dbReference type="EMBL" id="CAF4321846.1"/>
    </source>
</evidence>
<dbReference type="Proteomes" id="UP000663865">
    <property type="component" value="Unassembled WGS sequence"/>
</dbReference>
<dbReference type="GO" id="GO:0006913">
    <property type="term" value="P:nucleocytoplasmic transport"/>
    <property type="evidence" value="ECO:0007669"/>
    <property type="project" value="TreeGrafter"/>
</dbReference>
<dbReference type="Pfam" id="PF13516">
    <property type="entry name" value="LRR_6"/>
    <property type="match status" value="2"/>
</dbReference>
<evidence type="ECO:0000256" key="2">
    <source>
        <dbReference type="ARBA" id="ARBA00022614"/>
    </source>
</evidence>
<evidence type="ECO:0000313" key="10">
    <source>
        <dbReference type="EMBL" id="CAF4585645.1"/>
    </source>
</evidence>
<dbReference type="EMBL" id="CAJNYD010001127">
    <property type="protein sequence ID" value="CAF3319564.1"/>
    <property type="molecule type" value="Genomic_DNA"/>
</dbReference>
<evidence type="ECO:0000256" key="1">
    <source>
        <dbReference type="ARBA" id="ARBA00022468"/>
    </source>
</evidence>
<evidence type="ECO:0000313" key="13">
    <source>
        <dbReference type="Proteomes" id="UP000663873"/>
    </source>
</evidence>
<reference evidence="4" key="1">
    <citation type="submission" date="2021-02" db="EMBL/GenBank/DDBJ databases">
        <authorList>
            <person name="Nowell W R."/>
        </authorList>
    </citation>
    <scope>NUCLEOTIDE SEQUENCE</scope>
</reference>
<dbReference type="AlphaFoldDB" id="A0A817NIC1"/>
<dbReference type="Proteomes" id="UP000663825">
    <property type="component" value="Unassembled WGS sequence"/>
</dbReference>
<dbReference type="Proteomes" id="UP000663848">
    <property type="component" value="Unassembled WGS sequence"/>
</dbReference>
<dbReference type="InterPro" id="IPR027038">
    <property type="entry name" value="RanGap"/>
</dbReference>
<evidence type="ECO:0000313" key="5">
    <source>
        <dbReference type="EMBL" id="CAF3319564.1"/>
    </source>
</evidence>
<keyword evidence="1" id="KW-0343">GTPase activation</keyword>
<dbReference type="OrthoDB" id="120976at2759"/>
<evidence type="ECO:0000313" key="4">
    <source>
        <dbReference type="EMBL" id="CAF3111619.1"/>
    </source>
</evidence>
<dbReference type="EMBL" id="CAJOBO010002153">
    <property type="protein sequence ID" value="CAF4434617.1"/>
    <property type="molecule type" value="Genomic_DNA"/>
</dbReference>
<dbReference type="EMBL" id="CAJOBR010001183">
    <property type="protein sequence ID" value="CAF4585645.1"/>
    <property type="molecule type" value="Genomic_DNA"/>
</dbReference>
<dbReference type="Proteomes" id="UP000663833">
    <property type="component" value="Unassembled WGS sequence"/>
</dbReference>
<dbReference type="PANTHER" id="PTHR24113">
    <property type="entry name" value="RAN GTPASE-ACTIVATING PROTEIN 1"/>
    <property type="match status" value="1"/>
</dbReference>
<dbReference type="GO" id="GO:0048471">
    <property type="term" value="C:perinuclear region of cytoplasm"/>
    <property type="evidence" value="ECO:0007669"/>
    <property type="project" value="TreeGrafter"/>
</dbReference>
<evidence type="ECO:0000313" key="11">
    <source>
        <dbReference type="EMBL" id="CAF4796610.1"/>
    </source>
</evidence>
<dbReference type="GO" id="GO:0005096">
    <property type="term" value="F:GTPase activator activity"/>
    <property type="evidence" value="ECO:0007669"/>
    <property type="project" value="UniProtKB-KW"/>
</dbReference>
<dbReference type="GO" id="GO:0005829">
    <property type="term" value="C:cytosol"/>
    <property type="evidence" value="ECO:0007669"/>
    <property type="project" value="TreeGrafter"/>
</dbReference>
<dbReference type="InterPro" id="IPR032675">
    <property type="entry name" value="LRR_dom_sf"/>
</dbReference>
<keyword evidence="3" id="KW-0677">Repeat</keyword>
<dbReference type="EMBL" id="CAJNXB010000892">
    <property type="protein sequence ID" value="CAF3111619.1"/>
    <property type="molecule type" value="Genomic_DNA"/>
</dbReference>
<dbReference type="Gene3D" id="3.80.10.10">
    <property type="entry name" value="Ribonuclease Inhibitor"/>
    <property type="match status" value="1"/>
</dbReference>
<evidence type="ECO:0000313" key="9">
    <source>
        <dbReference type="EMBL" id="CAF4434617.1"/>
    </source>
</evidence>
<dbReference type="EMBL" id="CAJNYT010003546">
    <property type="protein sequence ID" value="CAF3573859.1"/>
    <property type="molecule type" value="Genomic_DNA"/>
</dbReference>
<dbReference type="InterPro" id="IPR001611">
    <property type="entry name" value="Leu-rich_rpt"/>
</dbReference>
<dbReference type="Proteomes" id="UP000663838">
    <property type="component" value="Unassembled WGS sequence"/>
</dbReference>
<dbReference type="SUPFAM" id="SSF52047">
    <property type="entry name" value="RNI-like"/>
    <property type="match status" value="1"/>
</dbReference>
<dbReference type="PANTHER" id="PTHR24113:SF12">
    <property type="entry name" value="RAN GTPASE-ACTIVATING PROTEIN 1"/>
    <property type="match status" value="1"/>
</dbReference>
<dbReference type="EMBL" id="CAJOBP010001923">
    <property type="protein sequence ID" value="CAF4321846.1"/>
    <property type="molecule type" value="Genomic_DNA"/>
</dbReference>
<protein>
    <submittedName>
        <fullName evidence="4">Uncharacterized protein</fullName>
    </submittedName>
</protein>
<keyword evidence="2" id="KW-0433">Leucine-rich repeat</keyword>
<evidence type="ECO:0000256" key="3">
    <source>
        <dbReference type="ARBA" id="ARBA00022737"/>
    </source>
</evidence>
<sequence length="225" mass="25178">MANAFACQNVQIQETIGHCKVHSRIDLRKQPITDSDAEIIIKEAIIKKQCSMLWLVSNHITSQGISNLAAALRNCTALEGLSLCDNAVNDADVFHITSALSDHNTKLRRLALTSNNITDEGVQHLAELLKVNCSLTELWLGSNKITDRGVQMLTDTLVHYNKTLCVLSLSWNKLVTDASVDFFIDLFENNQTLRTVCLTNCNLSETSKLKLREATKLRTEFYLDL</sequence>
<dbReference type="EMBL" id="CAJOBS010002173">
    <property type="protein sequence ID" value="CAF4796610.1"/>
    <property type="molecule type" value="Genomic_DNA"/>
</dbReference>
<comment type="caution">
    <text evidence="4">The sequence shown here is derived from an EMBL/GenBank/DDBJ whole genome shotgun (WGS) entry which is preliminary data.</text>
</comment>
<proteinExistence type="predicted"/>